<dbReference type="InterPro" id="IPR008878">
    <property type="entry name" value="Transposase_IS66_Orf2"/>
</dbReference>
<gene>
    <name evidence="1" type="primary">tnpB</name>
    <name evidence="1" type="ORF">GR212_20525</name>
</gene>
<name>A0A6L9U7Q2_9HYPH</name>
<evidence type="ECO:0000313" key="2">
    <source>
        <dbReference type="Proteomes" id="UP000483035"/>
    </source>
</evidence>
<protein>
    <submittedName>
        <fullName evidence="1">IS66 family insertion sequence element accessory protein TnpB</fullName>
    </submittedName>
</protein>
<accession>A0A6L9U7Q2</accession>
<reference evidence="1 2" key="1">
    <citation type="submission" date="2019-12" db="EMBL/GenBank/DDBJ databases">
        <title>Rhizobium genotypes associated with high levels of biological nitrogen fixation by grain legumes in a temperate-maritime cropping system.</title>
        <authorList>
            <person name="Maluk M."/>
            <person name="Francesc Ferrando Molina F."/>
            <person name="Lopez Del Egido L."/>
            <person name="Lafos M."/>
            <person name="Langarica-Fuentes A."/>
            <person name="Gebre Yohannes G."/>
            <person name="Young M.W."/>
            <person name="Martin P."/>
            <person name="Gantlett R."/>
            <person name="Kenicer G."/>
            <person name="Hawes C."/>
            <person name="Begg G.S."/>
            <person name="Quilliam R.S."/>
            <person name="Squire G.R."/>
            <person name="Poole P.S."/>
            <person name="Young P.W."/>
            <person name="Iannetta P.M."/>
            <person name="James E.K."/>
        </authorList>
    </citation>
    <scope>NUCLEOTIDE SEQUENCE [LARGE SCALE GENOMIC DNA]</scope>
    <source>
        <strain evidence="1 2">JHI1118</strain>
    </source>
</reference>
<comment type="caution">
    <text evidence="1">The sequence shown here is derived from an EMBL/GenBank/DDBJ whole genome shotgun (WGS) entry which is preliminary data.</text>
</comment>
<evidence type="ECO:0000313" key="1">
    <source>
        <dbReference type="EMBL" id="NEI71973.1"/>
    </source>
</evidence>
<dbReference type="PANTHER" id="PTHR36455">
    <property type="match status" value="1"/>
</dbReference>
<organism evidence="1 2">
    <name type="scientific">Rhizobium lusitanum</name>
    <dbReference type="NCBI Taxonomy" id="293958"/>
    <lineage>
        <taxon>Bacteria</taxon>
        <taxon>Pseudomonadati</taxon>
        <taxon>Pseudomonadota</taxon>
        <taxon>Alphaproteobacteria</taxon>
        <taxon>Hyphomicrobiales</taxon>
        <taxon>Rhizobiaceae</taxon>
        <taxon>Rhizobium/Agrobacterium group</taxon>
        <taxon>Rhizobium</taxon>
    </lineage>
</organism>
<dbReference type="RefSeq" id="WP_163988904.1">
    <property type="nucleotide sequence ID" value="NZ_WUEY01000009.1"/>
</dbReference>
<proteinExistence type="predicted"/>
<dbReference type="AlphaFoldDB" id="A0A6L9U7Q2"/>
<dbReference type="Proteomes" id="UP000483035">
    <property type="component" value="Unassembled WGS sequence"/>
</dbReference>
<dbReference type="NCBIfam" id="NF033819">
    <property type="entry name" value="IS66_TnpB"/>
    <property type="match status" value="1"/>
</dbReference>
<dbReference type="EMBL" id="WUEY01000009">
    <property type="protein sequence ID" value="NEI71973.1"/>
    <property type="molecule type" value="Genomic_DNA"/>
</dbReference>
<dbReference type="PANTHER" id="PTHR36455:SF1">
    <property type="entry name" value="BLR8292 PROTEIN"/>
    <property type="match status" value="1"/>
</dbReference>
<dbReference type="Pfam" id="PF05717">
    <property type="entry name" value="TnpB_IS66"/>
    <property type="match status" value="1"/>
</dbReference>
<sequence length="103" mass="11343">MVATQPVDFRKGMNGLVALVASTLASDPYCGDIFVFRAKRGDRLRCLYWDGSGMILATKWLEDGRFAFPPIKEGAMTMSPEQFGLLIAGLDWTRIGTKQPASI</sequence>